<keyword evidence="2" id="KW-1185">Reference proteome</keyword>
<dbReference type="GeneTree" id="ENSGT00940000175175"/>
<dbReference type="Pfam" id="PF09803">
    <property type="entry name" value="Pet100"/>
    <property type="match status" value="1"/>
</dbReference>
<dbReference type="Proteomes" id="UP000694395">
    <property type="component" value="Chromosome 13"/>
</dbReference>
<dbReference type="GO" id="GO:0005739">
    <property type="term" value="C:mitochondrion"/>
    <property type="evidence" value="ECO:0007669"/>
    <property type="project" value="InterPro"/>
</dbReference>
<reference evidence="1" key="1">
    <citation type="submission" date="2020-07" db="EMBL/GenBank/DDBJ databases">
        <title>A long reads based de novo assembly of the rainbow trout Arlee double haploid line genome.</title>
        <authorList>
            <person name="Gao G."/>
            <person name="Palti Y."/>
        </authorList>
    </citation>
    <scope>NUCLEOTIDE SEQUENCE [LARGE SCALE GENOMIC DNA]</scope>
</reference>
<reference evidence="1" key="2">
    <citation type="submission" date="2025-08" db="UniProtKB">
        <authorList>
            <consortium name="Ensembl"/>
        </authorList>
    </citation>
    <scope>IDENTIFICATION</scope>
</reference>
<name>A0A8C7W7Q7_ONCMY</name>
<proteinExistence type="predicted"/>
<evidence type="ECO:0000313" key="2">
    <source>
        <dbReference type="Proteomes" id="UP000694395"/>
    </source>
</evidence>
<dbReference type="Ensembl" id="ENSOMYT00000081777.2">
    <property type="protein sequence ID" value="ENSOMYP00000075117.2"/>
    <property type="gene ID" value="ENSOMYG00000034747.2"/>
</dbReference>
<dbReference type="GO" id="GO:0033617">
    <property type="term" value="P:mitochondrial respiratory chain complex IV assembly"/>
    <property type="evidence" value="ECO:0007669"/>
    <property type="project" value="InterPro"/>
</dbReference>
<accession>A0A8C7W7Q7</accession>
<dbReference type="AlphaFoldDB" id="A0A8C7W7Q7"/>
<protein>
    <submittedName>
        <fullName evidence="1">Uncharacterized protein</fullName>
    </submittedName>
</protein>
<sequence>LLGKNRFEAMMLYLSFPVTMFWISNQAEYFEEYILSLTFGHLHQMALIGLHVTQYMYVLFDKVQISIHKS</sequence>
<organism evidence="1 2">
    <name type="scientific">Oncorhynchus mykiss</name>
    <name type="common">Rainbow trout</name>
    <name type="synonym">Salmo gairdneri</name>
    <dbReference type="NCBI Taxonomy" id="8022"/>
    <lineage>
        <taxon>Eukaryota</taxon>
        <taxon>Metazoa</taxon>
        <taxon>Chordata</taxon>
        <taxon>Craniata</taxon>
        <taxon>Vertebrata</taxon>
        <taxon>Euteleostomi</taxon>
        <taxon>Actinopterygii</taxon>
        <taxon>Neopterygii</taxon>
        <taxon>Teleostei</taxon>
        <taxon>Protacanthopterygii</taxon>
        <taxon>Salmoniformes</taxon>
        <taxon>Salmonidae</taxon>
        <taxon>Salmoninae</taxon>
        <taxon>Oncorhynchus</taxon>
    </lineage>
</organism>
<dbReference type="InterPro" id="IPR018625">
    <property type="entry name" value="Pet100"/>
</dbReference>
<reference evidence="1" key="3">
    <citation type="submission" date="2025-09" db="UniProtKB">
        <authorList>
            <consortium name="Ensembl"/>
        </authorList>
    </citation>
    <scope>IDENTIFICATION</scope>
</reference>
<evidence type="ECO:0000313" key="1">
    <source>
        <dbReference type="Ensembl" id="ENSOMYP00000075117.2"/>
    </source>
</evidence>